<keyword evidence="7 8" id="KW-0472">Membrane</keyword>
<evidence type="ECO:0000256" key="1">
    <source>
        <dbReference type="ARBA" id="ARBA00004141"/>
    </source>
</evidence>
<name>A0A094WLQ4_ALKAL</name>
<comment type="caution">
    <text evidence="9">The sequence shown here is derived from an EMBL/GenBank/DDBJ whole genome shotgun (WGS) entry which is preliminary data.</text>
</comment>
<comment type="subcellular location">
    <subcellularLocation>
        <location evidence="1">Membrane</location>
        <topology evidence="1">Multi-pass membrane protein</topology>
    </subcellularLocation>
</comment>
<dbReference type="Pfam" id="PF03845">
    <property type="entry name" value="Spore_permease"/>
    <property type="match status" value="1"/>
</dbReference>
<dbReference type="EMBL" id="ALPT02000006">
    <property type="protein sequence ID" value="KGA98684.1"/>
    <property type="molecule type" value="Genomic_DNA"/>
</dbReference>
<evidence type="ECO:0000313" key="11">
    <source>
        <dbReference type="Proteomes" id="UP000002754"/>
    </source>
</evidence>
<dbReference type="PANTHER" id="PTHR34975">
    <property type="entry name" value="SPORE GERMINATION PROTEIN A2"/>
    <property type="match status" value="1"/>
</dbReference>
<feature type="transmembrane region" description="Helical" evidence="8">
    <location>
        <begin position="334"/>
        <end position="356"/>
    </location>
</feature>
<dbReference type="Gene3D" id="1.20.1740.10">
    <property type="entry name" value="Amino acid/polyamine transporter I"/>
    <property type="match status" value="1"/>
</dbReference>
<keyword evidence="5 8" id="KW-0812">Transmembrane</keyword>
<keyword evidence="11" id="KW-1185">Reference proteome</keyword>
<feature type="transmembrane region" description="Helical" evidence="8">
    <location>
        <begin position="36"/>
        <end position="58"/>
    </location>
</feature>
<evidence type="ECO:0000256" key="3">
    <source>
        <dbReference type="ARBA" id="ARBA00022448"/>
    </source>
</evidence>
<organism evidence="9 11">
    <name type="scientific">Alkalihalobacillus alcalophilus ATCC 27647 = CGMCC 1.3604</name>
    <dbReference type="NCBI Taxonomy" id="1218173"/>
    <lineage>
        <taxon>Bacteria</taxon>
        <taxon>Bacillati</taxon>
        <taxon>Bacillota</taxon>
        <taxon>Bacilli</taxon>
        <taxon>Bacillales</taxon>
        <taxon>Bacillaceae</taxon>
        <taxon>Alkalihalobacillus</taxon>
    </lineage>
</organism>
<evidence type="ECO:0000256" key="7">
    <source>
        <dbReference type="ARBA" id="ARBA00023136"/>
    </source>
</evidence>
<dbReference type="GO" id="GO:0009847">
    <property type="term" value="P:spore germination"/>
    <property type="evidence" value="ECO:0007669"/>
    <property type="project" value="InterPro"/>
</dbReference>
<dbReference type="Proteomes" id="UP000002754">
    <property type="component" value="Unassembled WGS sequence"/>
</dbReference>
<sequence>MYKISSYELFWVLTLMSIGMTVLITIQPAIQSAGNYAWLSVLIAGVAATLITYQATLLARAYQGKTFVQLCESLLGKWLAKLVILNYLIMWTSVTAIILRMASELIYEFILYRTPLIVIISCLSVLIFYGVHLGIEVLSRSATIFGPLVLLSIIVTIIFNIQNVELAHIQPVFVNIQIKPLLEGALTPVSLLGESVIIIALTAFIKDIKMSQGAFMGAIIITAFGLTLVTFLVISVLGVPFAVNQIFPYFTMVRKISLFNILQRLDALAIVVWLMSVYFKMTLYTYCFSHVMKDAFRLKNRSLIAFVFVLVVTVLSLIPNNYLTDEYLYRTTYWIRYALPVNMVGIPLLLLMIHWIKSKMNGSRQKQQENETVSS</sequence>
<comment type="similarity">
    <text evidence="2">Belongs to the amino acid-polyamine-organocation (APC) superfamily. Spore germination protein (SGP) (TC 2.A.3.9) family.</text>
</comment>
<dbReference type="NCBIfam" id="TIGR00912">
    <property type="entry name" value="2A0309"/>
    <property type="match status" value="1"/>
</dbReference>
<dbReference type="PANTHER" id="PTHR34975:SF2">
    <property type="entry name" value="SPORE GERMINATION PROTEIN A2"/>
    <property type="match status" value="1"/>
</dbReference>
<dbReference type="EMBL" id="JALP01000313">
    <property type="protein sequence ID" value="THG88768.1"/>
    <property type="molecule type" value="Genomic_DNA"/>
</dbReference>
<reference evidence="10 12" key="2">
    <citation type="submission" date="2014-01" db="EMBL/GenBank/DDBJ databases">
        <title>Draft genome sequencing of Bacillus alcalophilus CGMCC 1.3604.</title>
        <authorList>
            <person name="Yang J."/>
            <person name="Diao L."/>
            <person name="Yang S."/>
        </authorList>
    </citation>
    <scope>NUCLEOTIDE SEQUENCE [LARGE SCALE GENOMIC DNA]</scope>
    <source>
        <strain evidence="10 12">CGMCC 1.3604</strain>
    </source>
</reference>
<proteinExistence type="inferred from homology"/>
<gene>
    <name evidence="10" type="ORF">AJ85_00130</name>
    <name evidence="9" type="ORF">BALCAV_0202730</name>
</gene>
<evidence type="ECO:0000256" key="2">
    <source>
        <dbReference type="ARBA" id="ARBA00007998"/>
    </source>
</evidence>
<feature type="transmembrane region" description="Helical" evidence="8">
    <location>
        <begin position="217"/>
        <end position="247"/>
    </location>
</feature>
<keyword evidence="3" id="KW-0813">Transport</keyword>
<evidence type="ECO:0000256" key="5">
    <source>
        <dbReference type="ARBA" id="ARBA00022692"/>
    </source>
</evidence>
<evidence type="ECO:0000256" key="6">
    <source>
        <dbReference type="ARBA" id="ARBA00022989"/>
    </source>
</evidence>
<feature type="transmembrane region" description="Helical" evidence="8">
    <location>
        <begin position="303"/>
        <end position="322"/>
    </location>
</feature>
<evidence type="ECO:0000313" key="9">
    <source>
        <dbReference type="EMBL" id="KGA98684.1"/>
    </source>
</evidence>
<evidence type="ECO:0000313" key="12">
    <source>
        <dbReference type="Proteomes" id="UP000297014"/>
    </source>
</evidence>
<keyword evidence="4" id="KW-0309">Germination</keyword>
<dbReference type="InterPro" id="IPR004761">
    <property type="entry name" value="Spore_GerAB"/>
</dbReference>
<dbReference type="Proteomes" id="UP000297014">
    <property type="component" value="Unassembled WGS sequence"/>
</dbReference>
<evidence type="ECO:0000256" key="8">
    <source>
        <dbReference type="SAM" id="Phobius"/>
    </source>
</evidence>
<dbReference type="STRING" id="1218173.BALCAV_0202730"/>
<dbReference type="eggNOG" id="COG0814">
    <property type="taxonomic scope" value="Bacteria"/>
</dbReference>
<feature type="transmembrane region" description="Helical" evidence="8">
    <location>
        <begin position="9"/>
        <end position="30"/>
    </location>
</feature>
<feature type="transmembrane region" description="Helical" evidence="8">
    <location>
        <begin position="267"/>
        <end position="291"/>
    </location>
</feature>
<evidence type="ECO:0000313" key="10">
    <source>
        <dbReference type="EMBL" id="THG88768.1"/>
    </source>
</evidence>
<dbReference type="AlphaFoldDB" id="A0A094WLQ4"/>
<evidence type="ECO:0000256" key="4">
    <source>
        <dbReference type="ARBA" id="ARBA00022544"/>
    </source>
</evidence>
<dbReference type="GO" id="GO:0016020">
    <property type="term" value="C:membrane"/>
    <property type="evidence" value="ECO:0007669"/>
    <property type="project" value="UniProtKB-SubCell"/>
</dbReference>
<keyword evidence="6 8" id="KW-1133">Transmembrane helix</keyword>
<protein>
    <submittedName>
        <fullName evidence="9">Uncharacterized protein</fullName>
    </submittedName>
</protein>
<feature type="transmembrane region" description="Helical" evidence="8">
    <location>
        <begin position="143"/>
        <end position="161"/>
    </location>
</feature>
<accession>A0A094WLQ4</accession>
<reference evidence="9 11" key="1">
    <citation type="journal article" date="2014" name="Genome Announc.">
        <title>Draft Genome Sequence of Bacillus alcalophilus AV1934, a Classic Alkaliphile Isolated from Human Feces in 1934.</title>
        <authorList>
            <person name="Attie O."/>
            <person name="Jayaprakash A."/>
            <person name="Shah H."/>
            <person name="Paulsen I.T."/>
            <person name="Morino M."/>
            <person name="Takahashi Y."/>
            <person name="Narumi I."/>
            <person name="Sachidanandam R."/>
            <person name="Satoh K."/>
            <person name="Ito M."/>
            <person name="Krulwich T.A."/>
        </authorList>
    </citation>
    <scope>NUCLEOTIDE SEQUENCE [LARGE SCALE GENOMIC DNA]</scope>
    <source>
        <strain evidence="9 11">AV1934</strain>
    </source>
</reference>
<feature type="transmembrane region" description="Helical" evidence="8">
    <location>
        <begin position="181"/>
        <end position="205"/>
    </location>
</feature>
<feature type="transmembrane region" description="Helical" evidence="8">
    <location>
        <begin position="78"/>
        <end position="98"/>
    </location>
</feature>
<feature type="transmembrane region" description="Helical" evidence="8">
    <location>
        <begin position="110"/>
        <end position="131"/>
    </location>
</feature>
<dbReference type="RefSeq" id="WP_003324763.1">
    <property type="nucleotide sequence ID" value="NZ_ALPT02000006.1"/>
</dbReference>